<evidence type="ECO:0000256" key="3">
    <source>
        <dbReference type="SAM" id="MobiDB-lite"/>
    </source>
</evidence>
<dbReference type="PROSITE" id="PS00455">
    <property type="entry name" value="AMP_BINDING"/>
    <property type="match status" value="1"/>
</dbReference>
<dbReference type="GO" id="GO:0072330">
    <property type="term" value="P:monocarboxylic acid biosynthetic process"/>
    <property type="evidence" value="ECO:0007669"/>
    <property type="project" value="UniProtKB-ARBA"/>
</dbReference>
<dbReference type="Gene3D" id="2.30.38.10">
    <property type="entry name" value="Luciferase, Domain 3"/>
    <property type="match status" value="1"/>
</dbReference>
<dbReference type="SUPFAM" id="SSF47336">
    <property type="entry name" value="ACP-like"/>
    <property type="match status" value="1"/>
</dbReference>
<dbReference type="SUPFAM" id="SSF56801">
    <property type="entry name" value="Acetyl-CoA synthetase-like"/>
    <property type="match status" value="1"/>
</dbReference>
<dbReference type="SUPFAM" id="SSF53474">
    <property type="entry name" value="alpha/beta-Hydrolases"/>
    <property type="match status" value="1"/>
</dbReference>
<feature type="domain" description="Carrier" evidence="4">
    <location>
        <begin position="991"/>
        <end position="1066"/>
    </location>
</feature>
<dbReference type="Pfam" id="PF13193">
    <property type="entry name" value="AMP-binding_C"/>
    <property type="match status" value="1"/>
</dbReference>
<dbReference type="Proteomes" id="UP000292347">
    <property type="component" value="Unassembled WGS sequence"/>
</dbReference>
<accession>A0A4Q2IQW2</accession>
<dbReference type="FunFam" id="3.40.50.12780:FF:000012">
    <property type="entry name" value="Non-ribosomal peptide synthetase"/>
    <property type="match status" value="1"/>
</dbReference>
<dbReference type="PROSITE" id="PS50075">
    <property type="entry name" value="CARRIER"/>
    <property type="match status" value="1"/>
</dbReference>
<feature type="region of interest" description="Disordered" evidence="3">
    <location>
        <begin position="1"/>
        <end position="42"/>
    </location>
</feature>
<dbReference type="InterPro" id="IPR020845">
    <property type="entry name" value="AMP-binding_CS"/>
</dbReference>
<name>A0A4Q2IQW2_9SPHN</name>
<keyword evidence="6" id="KW-1185">Reference proteome</keyword>
<dbReference type="InterPro" id="IPR029058">
    <property type="entry name" value="AB_hydrolase_fold"/>
</dbReference>
<dbReference type="Gene3D" id="3.30.559.10">
    <property type="entry name" value="Chloramphenicol acetyltransferase-like domain"/>
    <property type="match status" value="1"/>
</dbReference>
<dbReference type="InterPro" id="IPR036736">
    <property type="entry name" value="ACP-like_sf"/>
</dbReference>
<evidence type="ECO:0000256" key="2">
    <source>
        <dbReference type="ARBA" id="ARBA00022553"/>
    </source>
</evidence>
<dbReference type="InterPro" id="IPR001031">
    <property type="entry name" value="Thioesterase"/>
</dbReference>
<dbReference type="Gene3D" id="3.30.559.30">
    <property type="entry name" value="Nonribosomal peptide synthetase, condensation domain"/>
    <property type="match status" value="1"/>
</dbReference>
<evidence type="ECO:0000256" key="1">
    <source>
        <dbReference type="ARBA" id="ARBA00022450"/>
    </source>
</evidence>
<protein>
    <submittedName>
        <fullName evidence="5">Amino acid adenylation domain-containing protein</fullName>
    </submittedName>
</protein>
<dbReference type="CDD" id="cd19531">
    <property type="entry name" value="LCL_NRPS-like"/>
    <property type="match status" value="1"/>
</dbReference>
<dbReference type="FunFam" id="1.10.1200.10:FF:000016">
    <property type="entry name" value="Non-ribosomal peptide synthase"/>
    <property type="match status" value="1"/>
</dbReference>
<dbReference type="PANTHER" id="PTHR45527">
    <property type="entry name" value="NONRIBOSOMAL PEPTIDE SYNTHETASE"/>
    <property type="match status" value="1"/>
</dbReference>
<dbReference type="InterPro" id="IPR001242">
    <property type="entry name" value="Condensation_dom"/>
</dbReference>
<gene>
    <name evidence="5" type="ORF">EO081_14915</name>
</gene>
<dbReference type="OrthoDB" id="9778690at2"/>
<dbReference type="InterPro" id="IPR023213">
    <property type="entry name" value="CAT-like_dom_sf"/>
</dbReference>
<dbReference type="Gene3D" id="1.10.1200.10">
    <property type="entry name" value="ACP-like"/>
    <property type="match status" value="1"/>
</dbReference>
<dbReference type="GO" id="GO:0043041">
    <property type="term" value="P:amino acid activation for nonribosomal peptide biosynthetic process"/>
    <property type="evidence" value="ECO:0007669"/>
    <property type="project" value="TreeGrafter"/>
</dbReference>
<dbReference type="Pfam" id="PF00501">
    <property type="entry name" value="AMP-binding"/>
    <property type="match status" value="1"/>
</dbReference>
<evidence type="ECO:0000313" key="5">
    <source>
        <dbReference type="EMBL" id="RXZ30475.1"/>
    </source>
</evidence>
<keyword evidence="1" id="KW-0596">Phosphopantetheine</keyword>
<dbReference type="Gene3D" id="3.30.300.30">
    <property type="match status" value="1"/>
</dbReference>
<dbReference type="InterPro" id="IPR045851">
    <property type="entry name" value="AMP-bd_C_sf"/>
</dbReference>
<comment type="caution">
    <text evidence="5">The sequence shown here is derived from an EMBL/GenBank/DDBJ whole genome shotgun (WGS) entry which is preliminary data.</text>
</comment>
<sequence>MPSHATTDNGSDVPVETPDRRRRRATPAPSPIPSRGGDAPPMSEEQRLVWLDLEQSSNPCIYNETCTLHCLGIYDHGVMTRSLHALLLRHEVLRTTFSASAGADPVQRIHADAEVAFPFHDLSDLPADERSAEAGRIAAVDAETPFGLSDVPLFRARAFRIGEGDHRLYLTIHHLLFDGDSLQRVLMPELVELYEAALEGRDPDLKPLPLQYGDYAAWQASEPARSRHGGQLAYWQGRLAGELPVIDLPADRPRPTRRSGAGAVETVVVPADLLARLREAGRAAGVSLYMVVLASYATVLHRWSGQDDLTIGGIVSTLRRPELRRTAGLFLNTVVLRLAPSADLSFRSLLIQVRDCVLEAMEHSEVPFGLVARSLSGGGRGGRDGLFQAALSMQPPPPPLRSGWRLTAIDVPVTTTKFDLYLEVEERDRELDARLIYSTDLFDTDTVRRMIGHWQRLLRAMAEDVDGTIGGVVLLAPDEEEAVLRASLGPVEPMGEATLHERIARTIAASPDAVAVVHGDTRWSYAELDARANGLAQALVQRGVRAGDIVGLLVERSKEMVAAILAILRTGAAYLPLDPSFPSARLAEIEADAMPRLIVTQRSLLGKVQGAPVLLEDVPASAEAFEAVAGHPDDLAYIIYTSGSTGVPKGVEIAHRGVVNVMEALAQDPGFGPGDRLLAVSRLTFDMSVPDLFLPLMRGGTLVVADEGAVTDPDLLRRLIEAHDCSFMQATPATWRSMFASGWKGHAGLRILCGGEALPRDLADRILACGMRLWNGYGPTEATIYTTIAPVPVEGGITIGRPIRNLQAVVLDDRGGPVPFNVPGELHIGGVGLARGYRDAELDRRSFVRLPALGGNRFYRSGDVARTRTDGRIEWLGRRDGQIKIRGFRIDLGDVEAALLRHPDVAASVANSFRASSGLNELAAYLVAHPGRSIDPAELRDFLLGLLPAYMVPTRYVPLTALPTTSSGKVDRRALPPPGDCHMVATGEPGAFADEHERRLAAIWADVLGVDAVGPQDDFFDLGGHSLLAARMFGRVAEEFGRRLPMSALYEAATVRRLAALLRSEGAEPVPSRLLTVQAGADLRPLFWIDAVPNFRQALFRPLARALGAERPVIGLSIDLERHRDLQGADLATVARDMAGSMLASGAQPPFLIGGYCNGGACALAVADLLRREGKEVAVVIMVDASNQAQTRSRLGRWRRDVLHIRRLKGAARGAFLREILSDRFARVRRRLFGVRDDVDRHLEVNDRMNRMDRAFDPSPYPGRVVLFRTEEYDGASVAGWSAAIPDALEVHPVRGGHVTVLHRPAVEELGSAIAELLAELERPDGTKVLPIRPEVVAQ</sequence>
<dbReference type="Pfam" id="PF00975">
    <property type="entry name" value="Thioesterase"/>
    <property type="match status" value="1"/>
</dbReference>
<dbReference type="SUPFAM" id="SSF52777">
    <property type="entry name" value="CoA-dependent acyltransferases"/>
    <property type="match status" value="2"/>
</dbReference>
<reference evidence="5 6" key="1">
    <citation type="submission" date="2019-01" db="EMBL/GenBank/DDBJ databases">
        <title>Sphingomonas mucosissima sp. nov. and Sphingomonas desiccabilis sp. nov., from biological soil crusts in the Colorado Plateau, USA.</title>
        <authorList>
            <person name="Zhu D."/>
        </authorList>
    </citation>
    <scope>NUCLEOTIDE SEQUENCE [LARGE SCALE GENOMIC DNA]</scope>
    <source>
        <strain evidence="5 6">CP1D</strain>
    </source>
</reference>
<dbReference type="GO" id="GO:0044550">
    <property type="term" value="P:secondary metabolite biosynthetic process"/>
    <property type="evidence" value="ECO:0007669"/>
    <property type="project" value="TreeGrafter"/>
</dbReference>
<dbReference type="InterPro" id="IPR025110">
    <property type="entry name" value="AMP-bd_C"/>
</dbReference>
<dbReference type="NCBIfam" id="TIGR01733">
    <property type="entry name" value="AA-adenyl-dom"/>
    <property type="match status" value="1"/>
</dbReference>
<dbReference type="InterPro" id="IPR010071">
    <property type="entry name" value="AA_adenyl_dom"/>
</dbReference>
<dbReference type="FunFam" id="3.40.50.980:FF:000001">
    <property type="entry name" value="Non-ribosomal peptide synthetase"/>
    <property type="match status" value="1"/>
</dbReference>
<dbReference type="PANTHER" id="PTHR45527:SF1">
    <property type="entry name" value="FATTY ACID SYNTHASE"/>
    <property type="match status" value="1"/>
</dbReference>
<organism evidence="5 6">
    <name type="scientific">Sphingomonas desiccabilis</name>
    <dbReference type="NCBI Taxonomy" id="429134"/>
    <lineage>
        <taxon>Bacteria</taxon>
        <taxon>Pseudomonadati</taxon>
        <taxon>Pseudomonadota</taxon>
        <taxon>Alphaproteobacteria</taxon>
        <taxon>Sphingomonadales</taxon>
        <taxon>Sphingomonadaceae</taxon>
        <taxon>Sphingomonas</taxon>
    </lineage>
</organism>
<dbReference type="Gene3D" id="3.40.50.980">
    <property type="match status" value="2"/>
</dbReference>
<evidence type="ECO:0000313" key="6">
    <source>
        <dbReference type="Proteomes" id="UP000292347"/>
    </source>
</evidence>
<dbReference type="EMBL" id="SDPT01000003">
    <property type="protein sequence ID" value="RXZ30475.1"/>
    <property type="molecule type" value="Genomic_DNA"/>
</dbReference>
<feature type="compositionally biased region" description="Polar residues" evidence="3">
    <location>
        <begin position="1"/>
        <end position="10"/>
    </location>
</feature>
<proteinExistence type="predicted"/>
<dbReference type="InterPro" id="IPR009081">
    <property type="entry name" value="PP-bd_ACP"/>
</dbReference>
<dbReference type="Pfam" id="PF00550">
    <property type="entry name" value="PP-binding"/>
    <property type="match status" value="1"/>
</dbReference>
<dbReference type="GO" id="GO:0031177">
    <property type="term" value="F:phosphopantetheine binding"/>
    <property type="evidence" value="ECO:0007669"/>
    <property type="project" value="InterPro"/>
</dbReference>
<dbReference type="GO" id="GO:0005829">
    <property type="term" value="C:cytosol"/>
    <property type="evidence" value="ECO:0007669"/>
    <property type="project" value="TreeGrafter"/>
</dbReference>
<dbReference type="Gene3D" id="3.40.50.1820">
    <property type="entry name" value="alpha/beta hydrolase"/>
    <property type="match status" value="1"/>
</dbReference>
<keyword evidence="2" id="KW-0597">Phosphoprotein</keyword>
<dbReference type="GO" id="GO:0003824">
    <property type="term" value="F:catalytic activity"/>
    <property type="evidence" value="ECO:0007669"/>
    <property type="project" value="InterPro"/>
</dbReference>
<dbReference type="InterPro" id="IPR000873">
    <property type="entry name" value="AMP-dep_synth/lig_dom"/>
</dbReference>
<dbReference type="Pfam" id="PF00668">
    <property type="entry name" value="Condensation"/>
    <property type="match status" value="1"/>
</dbReference>
<dbReference type="InterPro" id="IPR020806">
    <property type="entry name" value="PKS_PP-bd"/>
</dbReference>
<dbReference type="SMART" id="SM00823">
    <property type="entry name" value="PKS_PP"/>
    <property type="match status" value="1"/>
</dbReference>
<evidence type="ECO:0000259" key="4">
    <source>
        <dbReference type="PROSITE" id="PS50075"/>
    </source>
</evidence>